<keyword evidence="2" id="KW-1185">Reference proteome</keyword>
<sequence length="88" mass="9867">MAQNGNLWFAGDLNISFSGHPYPSKAVQNDFRDFCEAEDLEIITQDIANSALHIVLSKNLLFGKSVKIIEKPIENRISDHNLILAEIN</sequence>
<gene>
    <name evidence="1" type="ORF">EIB74_08375</name>
</gene>
<dbReference type="Proteomes" id="UP000281810">
    <property type="component" value="Chromosome"/>
</dbReference>
<organism evidence="1 2">
    <name type="scientific">Epilithonimonas vandammei</name>
    <dbReference type="NCBI Taxonomy" id="2487072"/>
    <lineage>
        <taxon>Bacteria</taxon>
        <taxon>Pseudomonadati</taxon>
        <taxon>Bacteroidota</taxon>
        <taxon>Flavobacteriia</taxon>
        <taxon>Flavobacteriales</taxon>
        <taxon>Weeksellaceae</taxon>
        <taxon>Chryseobacterium group</taxon>
        <taxon>Epilithonimonas</taxon>
    </lineage>
</organism>
<protein>
    <recommendedName>
        <fullName evidence="3">Endonuclease/exonuclease/phosphatase domain-containing protein</fullName>
    </recommendedName>
</protein>
<dbReference type="OrthoDB" id="2079671at2"/>
<dbReference type="EMBL" id="CP034161">
    <property type="protein sequence ID" value="AZI39976.1"/>
    <property type="molecule type" value="Genomic_DNA"/>
</dbReference>
<proteinExistence type="predicted"/>
<evidence type="ECO:0000313" key="1">
    <source>
        <dbReference type="EMBL" id="AZI39976.1"/>
    </source>
</evidence>
<accession>A0A3G8YGA8</accession>
<evidence type="ECO:0008006" key="3">
    <source>
        <dbReference type="Google" id="ProtNLM"/>
    </source>
</evidence>
<name>A0A3G8YGA8_9FLAO</name>
<dbReference type="AlphaFoldDB" id="A0A3G8YGA8"/>
<dbReference type="RefSeq" id="WP_124802161.1">
    <property type="nucleotide sequence ID" value="NZ_CP034161.1"/>
</dbReference>
<evidence type="ECO:0000313" key="2">
    <source>
        <dbReference type="Proteomes" id="UP000281810"/>
    </source>
</evidence>
<reference evidence="2" key="1">
    <citation type="submission" date="2018-11" db="EMBL/GenBank/DDBJ databases">
        <title>Proposal to divide the Flavobacteriaceae and reorganize its genera based on Amino Acid Identity values calculated from whole genome sequences.</title>
        <authorList>
            <person name="Nicholson A.C."/>
            <person name="Gulvik C.A."/>
            <person name="Whitney A.M."/>
            <person name="Humrighouse B.W."/>
            <person name="Bell M."/>
            <person name="Holmes B."/>
            <person name="Steigerwalt A.B."/>
            <person name="Villarma A."/>
            <person name="Sheth M."/>
            <person name="Batra D."/>
            <person name="Pryor J."/>
            <person name="Bernardet J.-F."/>
            <person name="Hugo C."/>
            <person name="Kampfer P."/>
            <person name="Newman J.D."/>
            <person name="McQuiston J.R."/>
        </authorList>
    </citation>
    <scope>NUCLEOTIDE SEQUENCE [LARGE SCALE GENOMIC DNA]</scope>
    <source>
        <strain evidence="2">F5649</strain>
    </source>
</reference>